<dbReference type="RefSeq" id="WP_052961084.1">
    <property type="nucleotide sequence ID" value="NZ_AUXW01000171.1"/>
</dbReference>
<proteinExistence type="predicted"/>
<sequence length="319" mass="37395">MAYLTSTNMKNRLYLKAFHRFGRLEDSVDTFINSPEISRRHAIIEWTGKAWMIVDISKNGMWLNGNKITPNEPYYPKVNDIISFSDQSNLAFQIDNLDKPHDILTPVSIDKKECHRTKDPIVLNHHNLLPSETSPELILYYDVKEKSWYVEDLEKNHTSKVSDDNLLFFSNTKWKLLNCANSPEKETIVMTEKASKDLTFIFNISQDEELTELTLENDYDQIDLDTRSHHYLTALLARYRTQDEKTCVPERLQGWRTIKQLTKDLGISESHINIQIHRARSNYQINFNYLGNIPRYLLSARKEKFDFQDLISKSTRATN</sequence>
<gene>
    <name evidence="2" type="ORF">N479_20170</name>
</gene>
<evidence type="ECO:0000313" key="3">
    <source>
        <dbReference type="Proteomes" id="UP000033434"/>
    </source>
</evidence>
<evidence type="ECO:0000313" key="2">
    <source>
        <dbReference type="EMBL" id="KKE82069.1"/>
    </source>
</evidence>
<dbReference type="InterPro" id="IPR000253">
    <property type="entry name" value="FHA_dom"/>
</dbReference>
<dbReference type="EMBL" id="AUXW01000171">
    <property type="protein sequence ID" value="KKE82069.1"/>
    <property type="molecule type" value="Genomic_DNA"/>
</dbReference>
<reference evidence="2 3" key="1">
    <citation type="journal article" date="2015" name="BMC Genomics">
        <title>Genome mining reveals unlocked bioactive potential of marine Gram-negative bacteria.</title>
        <authorList>
            <person name="Machado H."/>
            <person name="Sonnenschein E.C."/>
            <person name="Melchiorsen J."/>
            <person name="Gram L."/>
        </authorList>
    </citation>
    <scope>NUCLEOTIDE SEQUENCE [LARGE SCALE GENOMIC DNA]</scope>
    <source>
        <strain evidence="2 3">S4054</strain>
    </source>
</reference>
<protein>
    <recommendedName>
        <fullName evidence="1">FHA domain-containing protein</fullName>
    </recommendedName>
</protein>
<accession>A0A0F6A9I0</accession>
<feature type="domain" description="FHA" evidence="1">
    <location>
        <begin position="19"/>
        <end position="68"/>
    </location>
</feature>
<dbReference type="PROSITE" id="PS50006">
    <property type="entry name" value="FHA_DOMAIN"/>
    <property type="match status" value="1"/>
</dbReference>
<dbReference type="PANTHER" id="PTHR23308">
    <property type="entry name" value="NUCLEAR INHIBITOR OF PROTEIN PHOSPHATASE-1"/>
    <property type="match status" value="1"/>
</dbReference>
<dbReference type="CDD" id="cd00060">
    <property type="entry name" value="FHA"/>
    <property type="match status" value="1"/>
</dbReference>
<organism evidence="2 3">
    <name type="scientific">Pseudoalteromonas luteoviolacea S4054</name>
    <dbReference type="NCBI Taxonomy" id="1129367"/>
    <lineage>
        <taxon>Bacteria</taxon>
        <taxon>Pseudomonadati</taxon>
        <taxon>Pseudomonadota</taxon>
        <taxon>Gammaproteobacteria</taxon>
        <taxon>Alteromonadales</taxon>
        <taxon>Pseudoalteromonadaceae</taxon>
        <taxon>Pseudoalteromonas</taxon>
    </lineage>
</organism>
<dbReference type="SMART" id="SM00240">
    <property type="entry name" value="FHA"/>
    <property type="match status" value="1"/>
</dbReference>
<dbReference type="PATRIC" id="fig|1129367.4.peg.4106"/>
<dbReference type="Pfam" id="PF00498">
    <property type="entry name" value="FHA"/>
    <property type="match status" value="1"/>
</dbReference>
<dbReference type="SUPFAM" id="SSF49879">
    <property type="entry name" value="SMAD/FHA domain"/>
    <property type="match status" value="1"/>
</dbReference>
<dbReference type="AlphaFoldDB" id="A0A0F6A9I0"/>
<dbReference type="Proteomes" id="UP000033434">
    <property type="component" value="Unassembled WGS sequence"/>
</dbReference>
<dbReference type="InterPro" id="IPR008984">
    <property type="entry name" value="SMAD_FHA_dom_sf"/>
</dbReference>
<evidence type="ECO:0000259" key="1">
    <source>
        <dbReference type="PROSITE" id="PS50006"/>
    </source>
</evidence>
<dbReference type="Gene3D" id="2.60.200.20">
    <property type="match status" value="1"/>
</dbReference>
<comment type="caution">
    <text evidence="2">The sequence shown here is derived from an EMBL/GenBank/DDBJ whole genome shotgun (WGS) entry which is preliminary data.</text>
</comment>
<name>A0A0F6A9I0_9GAMM</name>
<dbReference type="InterPro" id="IPR050923">
    <property type="entry name" value="Cell_Proc_Reg/RNA_Proc"/>
</dbReference>